<feature type="compositionally biased region" description="Basic and acidic residues" evidence="1">
    <location>
        <begin position="160"/>
        <end position="171"/>
    </location>
</feature>
<keyword evidence="4" id="KW-1185">Reference proteome</keyword>
<dbReference type="CDD" id="cd00201">
    <property type="entry name" value="WW"/>
    <property type="match status" value="1"/>
</dbReference>
<comment type="caution">
    <text evidence="3">The sequence shown here is derived from an EMBL/GenBank/DDBJ whole genome shotgun (WGS) entry which is preliminary data.</text>
</comment>
<evidence type="ECO:0000256" key="1">
    <source>
        <dbReference type="SAM" id="MobiDB-lite"/>
    </source>
</evidence>
<dbReference type="EMBL" id="JAGRRH010000021">
    <property type="protein sequence ID" value="KAG7346072.1"/>
    <property type="molecule type" value="Genomic_DNA"/>
</dbReference>
<gene>
    <name evidence="3" type="ORF">IV203_005140</name>
</gene>
<evidence type="ECO:0000313" key="3">
    <source>
        <dbReference type="EMBL" id="KAG7346072.1"/>
    </source>
</evidence>
<feature type="region of interest" description="Disordered" evidence="1">
    <location>
        <begin position="1"/>
        <end position="54"/>
    </location>
</feature>
<dbReference type="PROSITE" id="PS50020">
    <property type="entry name" value="WW_DOMAIN_2"/>
    <property type="match status" value="1"/>
</dbReference>
<reference evidence="3" key="2">
    <citation type="submission" date="2021-04" db="EMBL/GenBank/DDBJ databases">
        <authorList>
            <person name="Podell S."/>
        </authorList>
    </citation>
    <scope>NUCLEOTIDE SEQUENCE</scope>
    <source>
        <strain evidence="3">Hildebrandi</strain>
    </source>
</reference>
<evidence type="ECO:0000259" key="2">
    <source>
        <dbReference type="PROSITE" id="PS50020"/>
    </source>
</evidence>
<feature type="region of interest" description="Disordered" evidence="1">
    <location>
        <begin position="236"/>
        <end position="290"/>
    </location>
</feature>
<accession>A0A9K3KLS8</accession>
<feature type="compositionally biased region" description="Pro residues" evidence="1">
    <location>
        <begin position="269"/>
        <end position="288"/>
    </location>
</feature>
<proteinExistence type="predicted"/>
<feature type="compositionally biased region" description="Polar residues" evidence="1">
    <location>
        <begin position="173"/>
        <end position="182"/>
    </location>
</feature>
<evidence type="ECO:0000313" key="4">
    <source>
        <dbReference type="Proteomes" id="UP000693970"/>
    </source>
</evidence>
<feature type="compositionally biased region" description="Polar residues" evidence="1">
    <location>
        <begin position="7"/>
        <end position="19"/>
    </location>
</feature>
<protein>
    <recommendedName>
        <fullName evidence="2">WW domain-containing protein</fullName>
    </recommendedName>
</protein>
<sequence length="1329" mass="147377">MDPPASLPNNIRSRPSSPMNAVEGIPPDMAAFMQSNDPSGRRKAVPSPKPPAQSELLRQALEQNHLSDAQDDIPMMMGSSVVGSDPIHPYGSSTMHELYHHQLQRQQQPSLLYEDGSNNDVDFQSPPNVAMSTAAARIPRASSDDTSFLYASVSTTSQPHDTRTNLKKDPDESSSGNASSHNVLDHVPTRPPYPTDFDSQDILPYQQMMGDIYAGETAQDRHQLEDQHREFYQVEQLHHEQHSLSHLPPVSTANVSQPRPHPATDIRPQPRPGPPKEPLAQPVEPPMPRTKLGRRCLAQKWQRKPDKTTAEVVVYGLAEDVPSRDSLLEMECPGCQVLLQVARTTLLIECPNCEEVHPAAKCRPKKTAGVKSTNSIPTFLYCAFLLFLVFPSTATGTPSPLLHYDLTMDACQAMDVASIGVNSSQSPNIRFHNQGTLGDGMELERNTTTTSCVLGMGLEPNTTLETDAFHSFLYGSQPMEILQTQLQTQGKNGVTMALWFRHAGIVPDETVQQSNSAGIFQPLLTISSSESHVANNPSSICEEANIDFQLAFNDYHQMKLIYKTSDAFFSPCQQMVMDVPQTVASSGLAHLVISLTNFRQEIFHNGELVGLKREPFDGNLGHWNPASKLNFFSYPDMTGDRMDGPWKGHLFQFSVMPGGSKLGDVKNIISEGLPPTNPFALPLKAHILEDADQDNVLQKVELNVMYLDGEVDLMLSALNLPHQAAADLQLYITHFPSNGHLRLPESDRNILPSVNTPVLAGKNTKQLVYIPPLNEYSEPPGTIYTTFDYCMTASNVLIHSPLQCDSATVSIVIEPVNDPPTAFAPPLHKVHEGIHEEFHSIKLTGSDVDKGDWVHAIQITSPPSLGQLYLDVGSFRVWDDLFHGTMLASINHTFLGDEGYVGYHFTAHDKVILDRTSVFDYFSFRVQDTNGAWSKEVEAEIHVVPSLTPLLSVPFNWEIPPVAKAVTQLFSWNDSSGLNRTCALLLRSLPMKGQLMNGKSVIATTESIISSSSPVGAQLSFIANSDACEPEDAKSVEDMFSFRVVALDAKNQVMSISDEANVTLQIFCDIPPIYLVTSQEHISVMASSHHIDNPCSGYSFNFTEAPIETCGSDAALINVHVSKTDRQPDFLLLSLSTDNGLLTLNKDLVDGVYPLNDQLVMRSTIQVLIKPDEIGKILAAVHFQSEVVGEDKIHIVVENEHCGHREMWFLNQDTLETGTDCLRTELVIQVDVQPHPDDTPEILYRDFPWIPLPFAICMLLIIKLRGKSREIVLRHEEATCSLTSEGSMEAVKWTEHYDPKTGYYYYHNREDGEITWTPPLHEEYIPCSE</sequence>
<dbReference type="InterPro" id="IPR001202">
    <property type="entry name" value="WW_dom"/>
</dbReference>
<name>A0A9K3KLS8_9STRA</name>
<feature type="domain" description="WW" evidence="2">
    <location>
        <begin position="1293"/>
        <end position="1321"/>
    </location>
</feature>
<dbReference type="Proteomes" id="UP000693970">
    <property type="component" value="Unassembled WGS sequence"/>
</dbReference>
<dbReference type="OrthoDB" id="41980at2759"/>
<organism evidence="3 4">
    <name type="scientific">Nitzschia inconspicua</name>
    <dbReference type="NCBI Taxonomy" id="303405"/>
    <lineage>
        <taxon>Eukaryota</taxon>
        <taxon>Sar</taxon>
        <taxon>Stramenopiles</taxon>
        <taxon>Ochrophyta</taxon>
        <taxon>Bacillariophyta</taxon>
        <taxon>Bacillariophyceae</taxon>
        <taxon>Bacillariophycidae</taxon>
        <taxon>Bacillariales</taxon>
        <taxon>Bacillariaceae</taxon>
        <taxon>Nitzschia</taxon>
    </lineage>
</organism>
<feature type="region of interest" description="Disordered" evidence="1">
    <location>
        <begin position="153"/>
        <end position="199"/>
    </location>
</feature>
<reference evidence="3" key="1">
    <citation type="journal article" date="2021" name="Sci. Rep.">
        <title>Diploid genomic architecture of Nitzschia inconspicua, an elite biomass production diatom.</title>
        <authorList>
            <person name="Oliver A."/>
            <person name="Podell S."/>
            <person name="Pinowska A."/>
            <person name="Traller J.C."/>
            <person name="Smith S.R."/>
            <person name="McClure R."/>
            <person name="Beliaev A."/>
            <person name="Bohutskyi P."/>
            <person name="Hill E.A."/>
            <person name="Rabines A."/>
            <person name="Zheng H."/>
            <person name="Allen L.Z."/>
            <person name="Kuo A."/>
            <person name="Grigoriev I.V."/>
            <person name="Allen A.E."/>
            <person name="Hazlebeck D."/>
            <person name="Allen E.E."/>
        </authorList>
    </citation>
    <scope>NUCLEOTIDE SEQUENCE</scope>
    <source>
        <strain evidence="3">Hildebrandi</strain>
    </source>
</reference>